<dbReference type="RefSeq" id="WP_268110752.1">
    <property type="nucleotide sequence ID" value="NZ_JAPPUX010000002.1"/>
</dbReference>
<evidence type="ECO:0000256" key="1">
    <source>
        <dbReference type="SAM" id="MobiDB-lite"/>
    </source>
</evidence>
<feature type="region of interest" description="Disordered" evidence="1">
    <location>
        <begin position="366"/>
        <end position="417"/>
    </location>
</feature>
<dbReference type="Proteomes" id="UP001074726">
    <property type="component" value="Unassembled WGS sequence"/>
</dbReference>
<organism evidence="2 3">
    <name type="scientific">Nocardioides pini</name>
    <dbReference type="NCBI Taxonomy" id="2975053"/>
    <lineage>
        <taxon>Bacteria</taxon>
        <taxon>Bacillati</taxon>
        <taxon>Actinomycetota</taxon>
        <taxon>Actinomycetes</taxon>
        <taxon>Propionibacteriales</taxon>
        <taxon>Nocardioidaceae</taxon>
        <taxon>Nocardioides</taxon>
    </lineage>
</organism>
<keyword evidence="3" id="KW-1185">Reference proteome</keyword>
<accession>A0ABT4CCR1</accession>
<evidence type="ECO:0000313" key="3">
    <source>
        <dbReference type="Proteomes" id="UP001074726"/>
    </source>
</evidence>
<protein>
    <submittedName>
        <fullName evidence="2">Uncharacterized protein</fullName>
    </submittedName>
</protein>
<proteinExistence type="predicted"/>
<comment type="caution">
    <text evidence="2">The sequence shown here is derived from an EMBL/GenBank/DDBJ whole genome shotgun (WGS) entry which is preliminary data.</text>
</comment>
<reference evidence="2" key="1">
    <citation type="submission" date="2022-08" db="EMBL/GenBank/DDBJ databases">
        <title>Genome sequencing of Nocardioides sp. STR2.</title>
        <authorList>
            <person name="So Y."/>
        </authorList>
    </citation>
    <scope>NUCLEOTIDE SEQUENCE</scope>
    <source>
        <strain evidence="2">STR2</strain>
    </source>
</reference>
<sequence length="683" mass="71920">MDVSIGHLKLAGRVVGSRDQDPTPRVVDLLAGQAAREHLLAALTSAFDGDEVVVIRSLACTATLRADSQSAPTGLAGSVTASVARLLREHPTDDDCVVRFADDAAYVAAYVHDCLDGHAHRWYYDAFEPFRRRDGSADLAALLAAHRALRWRILARVSRHGDLDALLDRLGHRAADLVDSTGDDGTAWSALVTTAATVVHAAVGAPVPVDDRVVTVLSRSEPPPDWRDPASLGRAVAAATEALLPEVVPLPDTVVERLVAAARHHHWFDQEAFAAGIAARRAEASVPAEDDVAAVLSPRARGVLADLAEAAADPHLALDPRRPTSPRNLVELVTALVQAAPRWDDDDLARAVAAHVLRLWERRSPTPAPAHAATPVPPRRAAEAPPPGEGAGSAPSSPDTEVPQPRSPAGHASPLAPTPSAVQVARLLERRFPQPEPVLDGWEAATAGGLLLLRGAMDLGLSPYLLGRVGPEADPLLVALLRRWTGSADDDPVVAAVREAAGDPVPSGRLGDACRLAVGRLLGLSVVEEPLHTVTVPHGATGFAAVVADAVGHMLPWTGAELDVVPPPDDVTGRDVVADALTAVSLGRDGPDDLLLDLLAVSCVQAWARWLPGFARSSVPFLLSTFVRRPASVEVGEEDLTVLLAPRSHDIVLGLAGYLEPLDAGTTLGGRRIRFVTGWEHGT</sequence>
<dbReference type="EMBL" id="JAPPUX010000002">
    <property type="protein sequence ID" value="MCY4725934.1"/>
    <property type="molecule type" value="Genomic_DNA"/>
</dbReference>
<gene>
    <name evidence="2" type="ORF">NYO98_06565</name>
</gene>
<evidence type="ECO:0000313" key="2">
    <source>
        <dbReference type="EMBL" id="MCY4725934.1"/>
    </source>
</evidence>
<name>A0ABT4CCR1_9ACTN</name>